<feature type="compositionally biased region" description="Polar residues" evidence="1">
    <location>
        <begin position="125"/>
        <end position="140"/>
    </location>
</feature>
<dbReference type="RefSeq" id="XP_053027368.1">
    <property type="nucleotide sequence ID" value="XM_053163388.1"/>
</dbReference>
<feature type="compositionally biased region" description="Polar residues" evidence="1">
    <location>
        <begin position="459"/>
        <end position="484"/>
    </location>
</feature>
<evidence type="ECO:0000313" key="2">
    <source>
        <dbReference type="EMBL" id="WAQ91813.1"/>
    </source>
</evidence>
<feature type="region of interest" description="Disordered" evidence="1">
    <location>
        <begin position="62"/>
        <end position="152"/>
    </location>
</feature>
<name>A0ABY7D5D8_9BASI</name>
<feature type="region of interest" description="Disordered" evidence="1">
    <location>
        <begin position="164"/>
        <end position="192"/>
    </location>
</feature>
<protein>
    <submittedName>
        <fullName evidence="2">Uncharacterized protein</fullName>
    </submittedName>
</protein>
<feature type="compositionally biased region" description="Polar residues" evidence="1">
    <location>
        <begin position="181"/>
        <end position="192"/>
    </location>
</feature>
<evidence type="ECO:0000313" key="3">
    <source>
        <dbReference type="Proteomes" id="UP001164743"/>
    </source>
</evidence>
<feature type="region of interest" description="Disordered" evidence="1">
    <location>
        <begin position="259"/>
        <end position="345"/>
    </location>
</feature>
<dbReference type="EMBL" id="CP110435">
    <property type="protein sequence ID" value="WAQ91813.1"/>
    <property type="molecule type" value="Genomic_DNA"/>
</dbReference>
<organism evidence="2 3">
    <name type="scientific">Puccinia triticina</name>
    <dbReference type="NCBI Taxonomy" id="208348"/>
    <lineage>
        <taxon>Eukaryota</taxon>
        <taxon>Fungi</taxon>
        <taxon>Dikarya</taxon>
        <taxon>Basidiomycota</taxon>
        <taxon>Pucciniomycotina</taxon>
        <taxon>Pucciniomycetes</taxon>
        <taxon>Pucciniales</taxon>
        <taxon>Pucciniaceae</taxon>
        <taxon>Puccinia</taxon>
    </lineage>
</organism>
<feature type="compositionally biased region" description="Polar residues" evidence="1">
    <location>
        <begin position="328"/>
        <end position="337"/>
    </location>
</feature>
<feature type="compositionally biased region" description="Polar residues" evidence="1">
    <location>
        <begin position="259"/>
        <end position="314"/>
    </location>
</feature>
<dbReference type="GeneID" id="77804283"/>
<reference evidence="2" key="1">
    <citation type="submission" date="2022-10" db="EMBL/GenBank/DDBJ databases">
        <title>Puccinia triticina Genome sequencing and assembly.</title>
        <authorList>
            <person name="Li C."/>
        </authorList>
    </citation>
    <scope>NUCLEOTIDE SEQUENCE</scope>
    <source>
        <strain evidence="2">Pt15</strain>
    </source>
</reference>
<evidence type="ECO:0000256" key="1">
    <source>
        <dbReference type="SAM" id="MobiDB-lite"/>
    </source>
</evidence>
<dbReference type="Proteomes" id="UP001164743">
    <property type="component" value="Chromosome 15A"/>
</dbReference>
<accession>A0ABY7D5D8</accession>
<feature type="compositionally biased region" description="Polar residues" evidence="1">
    <location>
        <begin position="65"/>
        <end position="112"/>
    </location>
</feature>
<sequence>MRLQSRVVHHPNPDQRFPLFSSKKTGHRFIRCSPLIRLLLDLRLKMRPPTFAQGHAFSHTFPQPLYSTPTTGSQQTSHNGGKYQHSSTNAGYQNSNHSSLYQSTGQLTSNQQTGTPTGYPPRPTVNNFSTDPTTTYQHTGTCPPHPNSNHRPTDLPAPTYNYNQGSSAGPHLKPTPPNHIDLSNDSPSPENTTRTGYYVFPDYPSIDYINNLLRNPNLSYADRFLLEAARKGKEMRQENLSNLSFDGSSQRTQEIDTTIQVSPPVNQSSKSALSQPPITSSFDQPARFQTSPLVNQFSQSTRTTPLSSAATSCKPTAKKNRIEDSLTALPTSKQPSKSRIPALNLPAEKPATISAVSDLPANRSIASTNTTFNSIQAWPGKTAVGLEAAGLTLRLKLDHPDISVLDFCGKPSDMKNGQLQRILTAFGAGEVELINTNPKEAPPATLGADLTSSKRVKQSAKTVKSNPTTKQTPKSSKATRSKSANVKLRSKPTSKLSTNQAPPKKKRKMAGSRFRSPTTKFGSLITNCHADNPSPRISSRQRLLKHSPALRLHSHVTVIPPIARPTAPNHR</sequence>
<feature type="region of interest" description="Disordered" evidence="1">
    <location>
        <begin position="434"/>
        <end position="522"/>
    </location>
</feature>
<gene>
    <name evidence="2" type="ORF">PtA15_15A205</name>
</gene>
<feature type="compositionally biased region" description="Polar residues" evidence="1">
    <location>
        <begin position="491"/>
        <end position="501"/>
    </location>
</feature>
<keyword evidence="3" id="KW-1185">Reference proteome</keyword>
<proteinExistence type="predicted"/>